<protein>
    <recommendedName>
        <fullName evidence="4">Glycosyltransferase RgtA/B/C/D-like domain-containing protein</fullName>
    </recommendedName>
</protein>
<dbReference type="AlphaFoldDB" id="A0A0N8GMA7"/>
<comment type="caution">
    <text evidence="2">The sequence shown here is derived from an EMBL/GenBank/DDBJ whole genome shotgun (WGS) entry which is preliminary data.</text>
</comment>
<feature type="transmembrane region" description="Helical" evidence="1">
    <location>
        <begin position="164"/>
        <end position="185"/>
    </location>
</feature>
<feature type="transmembrane region" description="Helical" evidence="1">
    <location>
        <begin position="12"/>
        <end position="33"/>
    </location>
</feature>
<feature type="transmembrane region" description="Helical" evidence="1">
    <location>
        <begin position="348"/>
        <end position="366"/>
    </location>
</feature>
<dbReference type="EMBL" id="LGCK01000002">
    <property type="protein sequence ID" value="KPL74770.1"/>
    <property type="molecule type" value="Genomic_DNA"/>
</dbReference>
<feature type="transmembrane region" description="Helical" evidence="1">
    <location>
        <begin position="205"/>
        <end position="225"/>
    </location>
</feature>
<evidence type="ECO:0000256" key="1">
    <source>
        <dbReference type="SAM" id="Phobius"/>
    </source>
</evidence>
<keyword evidence="3" id="KW-1185">Reference proteome</keyword>
<keyword evidence="1" id="KW-0472">Membrane</keyword>
<dbReference type="Proteomes" id="UP000050430">
    <property type="component" value="Unassembled WGS sequence"/>
</dbReference>
<dbReference type="RefSeq" id="WP_062423206.1">
    <property type="nucleotide sequence ID" value="NZ_BBYA01000014.1"/>
</dbReference>
<evidence type="ECO:0000313" key="2">
    <source>
        <dbReference type="EMBL" id="KPL74770.1"/>
    </source>
</evidence>
<feature type="transmembrane region" description="Helical" evidence="1">
    <location>
        <begin position="284"/>
        <end position="302"/>
    </location>
</feature>
<organism evidence="2 3">
    <name type="scientific">Leptolinea tardivitalis</name>
    <dbReference type="NCBI Taxonomy" id="229920"/>
    <lineage>
        <taxon>Bacteria</taxon>
        <taxon>Bacillati</taxon>
        <taxon>Chloroflexota</taxon>
        <taxon>Anaerolineae</taxon>
        <taxon>Anaerolineales</taxon>
        <taxon>Anaerolineaceae</taxon>
        <taxon>Leptolinea</taxon>
    </lineage>
</organism>
<feature type="transmembrane region" description="Helical" evidence="1">
    <location>
        <begin position="132"/>
        <end position="152"/>
    </location>
</feature>
<feature type="transmembrane region" description="Helical" evidence="1">
    <location>
        <begin position="314"/>
        <end position="336"/>
    </location>
</feature>
<proteinExistence type="predicted"/>
<feature type="transmembrane region" description="Helical" evidence="1">
    <location>
        <begin position="77"/>
        <end position="99"/>
    </location>
</feature>
<feature type="transmembrane region" description="Helical" evidence="1">
    <location>
        <begin position="373"/>
        <end position="393"/>
    </location>
</feature>
<keyword evidence="1" id="KW-0812">Transmembrane</keyword>
<dbReference type="OrthoDB" id="148359at2"/>
<evidence type="ECO:0008006" key="4">
    <source>
        <dbReference type="Google" id="ProtNLM"/>
    </source>
</evidence>
<gene>
    <name evidence="2" type="ORF">ADM99_01460</name>
</gene>
<evidence type="ECO:0000313" key="3">
    <source>
        <dbReference type="Proteomes" id="UP000050430"/>
    </source>
</evidence>
<reference evidence="2 3" key="1">
    <citation type="submission" date="2015-07" db="EMBL/GenBank/DDBJ databases">
        <title>Genome sequence of Leptolinea tardivitalis DSM 16556.</title>
        <authorList>
            <person name="Hemp J."/>
            <person name="Ward L.M."/>
            <person name="Pace L.A."/>
            <person name="Fischer W.W."/>
        </authorList>
    </citation>
    <scope>NUCLEOTIDE SEQUENCE [LARGE SCALE GENOMIC DNA]</scope>
    <source>
        <strain evidence="2 3">YMTK-2</strain>
    </source>
</reference>
<accession>A0A0N8GMA7</accession>
<name>A0A0N8GMA7_9CHLR</name>
<dbReference type="STRING" id="229920.ADM99_01460"/>
<sequence length="648" mass="74137">MKSALSKKTLDPILLLLLAVLTYGLVIPKLGLFGDDWPHLWAFHMFGMEGLNNLVAWDRPFSSWVYGIIAPLANDHIWAYHVYLLILRWISAVLFYYLIKEIIPDSDPFPFWAASFLLIYPGFRQQPQPLEFILHFTIFDLMLVSFICMMKAGKDIKTNWPYQVAGTLASLSIFSVEYFIGLELLRPILLFINFQRSLKNWKTAIYKTAITWFPYIVVLGCYAYWRMFIFKFPTYKPTFLNQVGLNPIQTLIGLLEVLVEEIRAAILGAWRQVISIPLDNHPGIIYYLLICVSFIFVFISLTRKKVSAETTSPLITLLMGSVAIILAGIPFWITGIPVQLEFPWDRSTLPFMVGSSLLLAGCLLLFRPAFRNAFAALIIAGSVGMHYQNVMLYQLEWQKLNQFFWQLSWRAPSLQPGTIVISEVIPLFYYGDNNLTPILNWTYAPQSKSTKLAYNFFDMGERLGSNLSDLKPNISVSHGYRFLTFESNSNNLLPVVYKDGSCLRIVDEQTVLLDSLPKRLKKVASFTHPEERILPGPQSTPPSFMPEPEHGWCYIYQKSELAVQLGKWSEVRALYDDAEKNHMEPNDLTENMPFIEAFIRIGDIDSAAKLARSSLKQENSRPAICNLWNKLAKEDNEVGRFTEQAGCD</sequence>
<keyword evidence="1" id="KW-1133">Transmembrane helix</keyword>